<organism evidence="3 4">
    <name type="scientific">Aequorivita antarctica</name>
    <dbReference type="NCBI Taxonomy" id="153266"/>
    <lineage>
        <taxon>Bacteria</taxon>
        <taxon>Pseudomonadati</taxon>
        <taxon>Bacteroidota</taxon>
        <taxon>Flavobacteriia</taxon>
        <taxon>Flavobacteriales</taxon>
        <taxon>Flavobacteriaceae</taxon>
        <taxon>Aequorivita</taxon>
    </lineage>
</organism>
<reference evidence="3 4" key="1">
    <citation type="submission" date="2019-08" db="EMBL/GenBank/DDBJ databases">
        <title>Genome of Aequorivita antarctica SW49 (type strain).</title>
        <authorList>
            <person name="Bowman J.P."/>
        </authorList>
    </citation>
    <scope>NUCLEOTIDE SEQUENCE [LARGE SCALE GENOMIC DNA]</scope>
    <source>
        <strain evidence="3 4">SW49</strain>
    </source>
</reference>
<dbReference type="PANTHER" id="PTHR30595:SF6">
    <property type="entry name" value="SCHLAFEN ALBA-2 DOMAIN-CONTAINING PROTEIN"/>
    <property type="match status" value="1"/>
</dbReference>
<dbReference type="Pfam" id="PF21247">
    <property type="entry name" value="Fic-like_C"/>
    <property type="match status" value="1"/>
</dbReference>
<evidence type="ECO:0000313" key="3">
    <source>
        <dbReference type="EMBL" id="TXD73573.1"/>
    </source>
</evidence>
<accession>A0A5C6Z242</accession>
<protein>
    <submittedName>
        <fullName evidence="3">Transcriptional regulator</fullName>
    </submittedName>
</protein>
<dbReference type="OrthoDB" id="9807907at2"/>
<dbReference type="AlphaFoldDB" id="A0A5C6Z242"/>
<dbReference type="PANTHER" id="PTHR30595">
    <property type="entry name" value="GLPR-RELATED TRANSCRIPTIONAL REPRESSOR"/>
    <property type="match status" value="1"/>
</dbReference>
<dbReference type="Gene3D" id="3.30.565.60">
    <property type="match status" value="1"/>
</dbReference>
<dbReference type="RefSeq" id="WP_111844622.1">
    <property type="nucleotide sequence ID" value="NZ_UEGI01000008.1"/>
</dbReference>
<dbReference type="EMBL" id="VORT01000004">
    <property type="protein sequence ID" value="TXD73573.1"/>
    <property type="molecule type" value="Genomic_DNA"/>
</dbReference>
<gene>
    <name evidence="3" type="ORF">ESU54_07360</name>
</gene>
<dbReference type="Proteomes" id="UP000321497">
    <property type="component" value="Unassembled WGS sequence"/>
</dbReference>
<feature type="domain" description="Schlafen AlbA-2" evidence="1">
    <location>
        <begin position="17"/>
        <end position="142"/>
    </location>
</feature>
<dbReference type="InterPro" id="IPR007421">
    <property type="entry name" value="Schlafen_AlbA_2_dom"/>
</dbReference>
<dbReference type="Pfam" id="PF13749">
    <property type="entry name" value="HATPase_c_4"/>
    <property type="match status" value="1"/>
</dbReference>
<sequence length="557" mass="63299">MALPINLDVLLHGHSIEWERLEFKKGWNPEEIVHTICAFANDLHNWGGGYIIVGVEEKDGIAVLPPQGLSIASLDKIQKEIVQLAHQLQPNYFPLVQPYKFQEKHILVIWCPAGDNRPYTAPSTQGKGAQRHYYVRQTSNSIIAKGDQLRQLQELTARIPFDDRIHHTAKLTDLNLGLIQAYLNEIGSELFNESTSLSFSELCLRMQIAKGPEEFLRPTNVGLLFFSKNPENFMNRSWIELVIREDEDGKQFQEKYFKGSLNRQLTNALAYLNTYVIKESVTKIKGKAEAQRVYNYPFDAIEEALANAIYHKGYELAKPIEIQVHVDRIEILSFPGPVPPVNAQILKENKNIVARDYRNRRIGDFLKELHLTEGRGTGFPTIRNAMQLNGSPEPIFETDEQSTYFLTVLHINPLFVTSNTKISFNNISELSHFIDQLNDQANDQAKPNDNSIPQDITIQISQLSDQANDQALAVVNTEVHEKVIATLKAVQRPIKRVELMEKLGLSNHSTNRAKYLDPLLKLGWITMTIPNTPTHQDQQYILTLKGQILLAIIGNDK</sequence>
<comment type="caution">
    <text evidence="3">The sequence shown here is derived from an EMBL/GenBank/DDBJ whole genome shotgun (WGS) entry which is preliminary data.</text>
</comment>
<proteinExistence type="predicted"/>
<dbReference type="Gene3D" id="3.30.950.30">
    <property type="entry name" value="Schlafen, AAA domain"/>
    <property type="match status" value="1"/>
</dbReference>
<evidence type="ECO:0000313" key="4">
    <source>
        <dbReference type="Proteomes" id="UP000321497"/>
    </source>
</evidence>
<evidence type="ECO:0000259" key="2">
    <source>
        <dbReference type="Pfam" id="PF21247"/>
    </source>
</evidence>
<name>A0A5C6Z242_9FLAO</name>
<dbReference type="Pfam" id="PF04326">
    <property type="entry name" value="SLFN_AlbA_2"/>
    <property type="match status" value="1"/>
</dbReference>
<dbReference type="InterPro" id="IPR049514">
    <property type="entry name" value="Fic-like_C"/>
</dbReference>
<feature type="domain" description="Filamentation induced by cAMP protein Fic-like C-terminal" evidence="2">
    <location>
        <begin position="482"/>
        <end position="543"/>
    </location>
</feature>
<dbReference type="InterPro" id="IPR038461">
    <property type="entry name" value="Schlafen_AlbA_2_dom_sf"/>
</dbReference>
<dbReference type="InterPro" id="IPR038475">
    <property type="entry name" value="RecG_C_sf"/>
</dbReference>
<keyword evidence="4" id="KW-1185">Reference proteome</keyword>
<evidence type="ECO:0000259" key="1">
    <source>
        <dbReference type="Pfam" id="PF04326"/>
    </source>
</evidence>